<gene>
    <name evidence="1" type="ORF">BCR41DRAFT_370824</name>
</gene>
<dbReference type="InterPro" id="IPR043502">
    <property type="entry name" value="DNA/RNA_pol_sf"/>
</dbReference>
<sequence>MLFGLNIAPFIFQTWLDSYLTYFKKNTPECNMLKHYLDDVLCNSPSHHTSFFFKKTKLLKLYSDHKSNFSPTKTTDPLSMSMLRSTVLAKLILKRLSRLVTFYILLHSQLQILVFVKA</sequence>
<accession>A0A1Y2GMI7</accession>
<dbReference type="Proteomes" id="UP000193648">
    <property type="component" value="Unassembled WGS sequence"/>
</dbReference>
<evidence type="ECO:0000313" key="2">
    <source>
        <dbReference type="Proteomes" id="UP000193648"/>
    </source>
</evidence>
<protein>
    <recommendedName>
        <fullName evidence="3">Reverse transcriptase domain-containing protein</fullName>
    </recommendedName>
</protein>
<dbReference type="GeneID" id="33568401"/>
<dbReference type="AlphaFoldDB" id="A0A1Y2GMI7"/>
<dbReference type="EMBL" id="MCFF01000019">
    <property type="protein sequence ID" value="ORZ15465.1"/>
    <property type="molecule type" value="Genomic_DNA"/>
</dbReference>
<comment type="caution">
    <text evidence="1">The sequence shown here is derived from an EMBL/GenBank/DDBJ whole genome shotgun (WGS) entry which is preliminary data.</text>
</comment>
<dbReference type="InParanoid" id="A0A1Y2GMI7"/>
<dbReference type="RefSeq" id="XP_021881213.1">
    <property type="nucleotide sequence ID" value="XM_022026558.1"/>
</dbReference>
<organism evidence="1 2">
    <name type="scientific">Lobosporangium transversale</name>
    <dbReference type="NCBI Taxonomy" id="64571"/>
    <lineage>
        <taxon>Eukaryota</taxon>
        <taxon>Fungi</taxon>
        <taxon>Fungi incertae sedis</taxon>
        <taxon>Mucoromycota</taxon>
        <taxon>Mortierellomycotina</taxon>
        <taxon>Mortierellomycetes</taxon>
        <taxon>Mortierellales</taxon>
        <taxon>Mortierellaceae</taxon>
        <taxon>Lobosporangium</taxon>
    </lineage>
</organism>
<evidence type="ECO:0008006" key="3">
    <source>
        <dbReference type="Google" id="ProtNLM"/>
    </source>
</evidence>
<proteinExistence type="predicted"/>
<keyword evidence="2" id="KW-1185">Reference proteome</keyword>
<name>A0A1Y2GMI7_9FUNG</name>
<dbReference type="Gene3D" id="3.30.70.270">
    <property type="match status" value="1"/>
</dbReference>
<evidence type="ECO:0000313" key="1">
    <source>
        <dbReference type="EMBL" id="ORZ15465.1"/>
    </source>
</evidence>
<dbReference type="SUPFAM" id="SSF56672">
    <property type="entry name" value="DNA/RNA polymerases"/>
    <property type="match status" value="1"/>
</dbReference>
<reference evidence="1 2" key="1">
    <citation type="submission" date="2016-07" db="EMBL/GenBank/DDBJ databases">
        <title>Pervasive Adenine N6-methylation of Active Genes in Fungi.</title>
        <authorList>
            <consortium name="DOE Joint Genome Institute"/>
            <person name="Mondo S.J."/>
            <person name="Dannebaum R.O."/>
            <person name="Kuo R.C."/>
            <person name="Labutti K."/>
            <person name="Haridas S."/>
            <person name="Kuo A."/>
            <person name="Salamov A."/>
            <person name="Ahrendt S.R."/>
            <person name="Lipzen A."/>
            <person name="Sullivan W."/>
            <person name="Andreopoulos W.B."/>
            <person name="Clum A."/>
            <person name="Lindquist E."/>
            <person name="Daum C."/>
            <person name="Ramamoorthy G.K."/>
            <person name="Gryganskyi A."/>
            <person name="Culley D."/>
            <person name="Magnuson J.K."/>
            <person name="James T.Y."/>
            <person name="O'Malley M.A."/>
            <person name="Stajich J.E."/>
            <person name="Spatafora J.W."/>
            <person name="Visel A."/>
            <person name="Grigoriev I.V."/>
        </authorList>
    </citation>
    <scope>NUCLEOTIDE SEQUENCE [LARGE SCALE GENOMIC DNA]</scope>
    <source>
        <strain evidence="1 2">NRRL 3116</strain>
    </source>
</reference>
<dbReference type="InterPro" id="IPR043128">
    <property type="entry name" value="Rev_trsase/Diguanyl_cyclase"/>
</dbReference>